<dbReference type="AlphaFoldDB" id="A0A4Y2HFR8"/>
<dbReference type="Proteomes" id="UP000499080">
    <property type="component" value="Unassembled WGS sequence"/>
</dbReference>
<dbReference type="EMBL" id="BGPR01001910">
    <property type="protein sequence ID" value="GBM64120.1"/>
    <property type="molecule type" value="Genomic_DNA"/>
</dbReference>
<comment type="caution">
    <text evidence="1">The sequence shown here is derived from an EMBL/GenBank/DDBJ whole genome shotgun (WGS) entry which is preliminary data.</text>
</comment>
<evidence type="ECO:0000313" key="2">
    <source>
        <dbReference type="Proteomes" id="UP000499080"/>
    </source>
</evidence>
<keyword evidence="2" id="KW-1185">Reference proteome</keyword>
<organism evidence="1 2">
    <name type="scientific">Araneus ventricosus</name>
    <name type="common">Orbweaver spider</name>
    <name type="synonym">Epeira ventricosa</name>
    <dbReference type="NCBI Taxonomy" id="182803"/>
    <lineage>
        <taxon>Eukaryota</taxon>
        <taxon>Metazoa</taxon>
        <taxon>Ecdysozoa</taxon>
        <taxon>Arthropoda</taxon>
        <taxon>Chelicerata</taxon>
        <taxon>Arachnida</taxon>
        <taxon>Araneae</taxon>
        <taxon>Araneomorphae</taxon>
        <taxon>Entelegynae</taxon>
        <taxon>Araneoidea</taxon>
        <taxon>Araneidae</taxon>
        <taxon>Araneus</taxon>
    </lineage>
</organism>
<gene>
    <name evidence="1" type="ORF">AVEN_159850_1</name>
</gene>
<sequence>MKATESLTRGIAHIPTHPSQHPVSCFPWMGFPIVEADHLKGMHGQQQGVVEEQKMRARTVASPGNRAVAKFPRCNTSYTMPTFILCHTGAK</sequence>
<proteinExistence type="predicted"/>
<protein>
    <submittedName>
        <fullName evidence="1">Uncharacterized protein</fullName>
    </submittedName>
</protein>
<evidence type="ECO:0000313" key="1">
    <source>
        <dbReference type="EMBL" id="GBM64120.1"/>
    </source>
</evidence>
<accession>A0A4Y2HFR8</accession>
<reference evidence="1 2" key="1">
    <citation type="journal article" date="2019" name="Sci. Rep.">
        <title>Orb-weaving spider Araneus ventricosus genome elucidates the spidroin gene catalogue.</title>
        <authorList>
            <person name="Kono N."/>
            <person name="Nakamura H."/>
            <person name="Ohtoshi R."/>
            <person name="Moran D.A.P."/>
            <person name="Shinohara A."/>
            <person name="Yoshida Y."/>
            <person name="Fujiwara M."/>
            <person name="Mori M."/>
            <person name="Tomita M."/>
            <person name="Arakawa K."/>
        </authorList>
    </citation>
    <scope>NUCLEOTIDE SEQUENCE [LARGE SCALE GENOMIC DNA]</scope>
</reference>
<name>A0A4Y2HFR8_ARAVE</name>